<comment type="caution">
    <text evidence="1">The sequence shown here is derived from an EMBL/GenBank/DDBJ whole genome shotgun (WGS) entry which is preliminary data.</text>
</comment>
<sequence>MGARFKSAGLTVGPLRVLEQKRVADAKLKRCDDWLIGL</sequence>
<keyword evidence="2" id="KW-1185">Reference proteome</keyword>
<organism evidence="1 2">
    <name type="scientific">Enterovirga rhinocerotis</name>
    <dbReference type="NCBI Taxonomy" id="1339210"/>
    <lineage>
        <taxon>Bacteria</taxon>
        <taxon>Pseudomonadati</taxon>
        <taxon>Pseudomonadota</taxon>
        <taxon>Alphaproteobacteria</taxon>
        <taxon>Hyphomicrobiales</taxon>
        <taxon>Methylobacteriaceae</taxon>
        <taxon>Enterovirga</taxon>
    </lineage>
</organism>
<dbReference type="AlphaFoldDB" id="A0A4R7BVE1"/>
<protein>
    <submittedName>
        <fullName evidence="1">Uncharacterized protein</fullName>
    </submittedName>
</protein>
<accession>A0A4R7BVE1</accession>
<evidence type="ECO:0000313" key="2">
    <source>
        <dbReference type="Proteomes" id="UP000295122"/>
    </source>
</evidence>
<dbReference type="Proteomes" id="UP000295122">
    <property type="component" value="Unassembled WGS sequence"/>
</dbReference>
<gene>
    <name evidence="1" type="ORF">EV668_4038</name>
</gene>
<reference evidence="1 2" key="1">
    <citation type="submission" date="2019-03" db="EMBL/GenBank/DDBJ databases">
        <title>Genomic Encyclopedia of Type Strains, Phase IV (KMG-IV): sequencing the most valuable type-strain genomes for metagenomic binning, comparative biology and taxonomic classification.</title>
        <authorList>
            <person name="Goeker M."/>
        </authorList>
    </citation>
    <scope>NUCLEOTIDE SEQUENCE [LARGE SCALE GENOMIC DNA]</scope>
    <source>
        <strain evidence="1 2">DSM 25903</strain>
    </source>
</reference>
<name>A0A4R7BVE1_9HYPH</name>
<dbReference type="EMBL" id="SNZR01000015">
    <property type="protein sequence ID" value="TDR88167.1"/>
    <property type="molecule type" value="Genomic_DNA"/>
</dbReference>
<proteinExistence type="predicted"/>
<evidence type="ECO:0000313" key="1">
    <source>
        <dbReference type="EMBL" id="TDR88167.1"/>
    </source>
</evidence>